<sequence length="62" mass="6840">MKPPECDPQAHSQLTHQPSVWVFNKLHKPQQAINSDFLSGYISTLHVHAENASQDSPTCGKG</sequence>
<dbReference type="AlphaFoldDB" id="A0A074ZZK7"/>
<accession>A0A074ZZK7</accession>
<evidence type="ECO:0000313" key="1">
    <source>
        <dbReference type="EMBL" id="KER32516.1"/>
    </source>
</evidence>
<gene>
    <name evidence="1" type="ORF">T265_01394</name>
</gene>
<dbReference type="GeneID" id="20315582"/>
<protein>
    <submittedName>
        <fullName evidence="1">Uncharacterized protein</fullName>
    </submittedName>
</protein>
<dbReference type="CTD" id="20315582"/>
<organism evidence="1 2">
    <name type="scientific">Opisthorchis viverrini</name>
    <name type="common">Southeast Asian liver fluke</name>
    <dbReference type="NCBI Taxonomy" id="6198"/>
    <lineage>
        <taxon>Eukaryota</taxon>
        <taxon>Metazoa</taxon>
        <taxon>Spiralia</taxon>
        <taxon>Lophotrochozoa</taxon>
        <taxon>Platyhelminthes</taxon>
        <taxon>Trematoda</taxon>
        <taxon>Digenea</taxon>
        <taxon>Opisthorchiida</taxon>
        <taxon>Opisthorchiata</taxon>
        <taxon>Opisthorchiidae</taxon>
        <taxon>Opisthorchis</taxon>
    </lineage>
</organism>
<dbReference type="RefSeq" id="XP_009163684.1">
    <property type="nucleotide sequence ID" value="XM_009165420.1"/>
</dbReference>
<dbReference type="Proteomes" id="UP000054324">
    <property type="component" value="Unassembled WGS sequence"/>
</dbReference>
<name>A0A074ZZK7_OPIVI</name>
<keyword evidence="2" id="KW-1185">Reference proteome</keyword>
<evidence type="ECO:0000313" key="2">
    <source>
        <dbReference type="Proteomes" id="UP000054324"/>
    </source>
</evidence>
<dbReference type="KEGG" id="ovi:T265_01394"/>
<proteinExistence type="predicted"/>
<reference evidence="1 2" key="1">
    <citation type="submission" date="2013-11" db="EMBL/GenBank/DDBJ databases">
        <title>Opisthorchis viverrini - life in the bile duct.</title>
        <authorList>
            <person name="Young N.D."/>
            <person name="Nagarajan N."/>
            <person name="Lin S.J."/>
            <person name="Korhonen P.K."/>
            <person name="Jex A.R."/>
            <person name="Hall R.S."/>
            <person name="Safavi-Hemami H."/>
            <person name="Kaewkong W."/>
            <person name="Bertrand D."/>
            <person name="Gao S."/>
            <person name="Seet Q."/>
            <person name="Wongkham S."/>
            <person name="Teh B.T."/>
            <person name="Wongkham C."/>
            <person name="Intapan P.M."/>
            <person name="Maleewong W."/>
            <person name="Yang X."/>
            <person name="Hu M."/>
            <person name="Wang Z."/>
            <person name="Hofmann A."/>
            <person name="Sternberg P.W."/>
            <person name="Tan P."/>
            <person name="Wang J."/>
            <person name="Gasser R.B."/>
        </authorList>
    </citation>
    <scope>NUCLEOTIDE SEQUENCE [LARGE SCALE GENOMIC DNA]</scope>
</reference>
<dbReference type="EMBL" id="KL596633">
    <property type="protein sequence ID" value="KER32516.1"/>
    <property type="molecule type" value="Genomic_DNA"/>
</dbReference>